<gene>
    <name evidence="3" type="ORF">EII11_00870</name>
</gene>
<dbReference type="InterPro" id="IPR051450">
    <property type="entry name" value="Gfo/Idh/MocA_Oxidoreductases"/>
</dbReference>
<keyword evidence="4" id="KW-1185">Reference proteome</keyword>
<dbReference type="InterPro" id="IPR036291">
    <property type="entry name" value="NAD(P)-bd_dom_sf"/>
</dbReference>
<accession>A0A3P1SGY7</accession>
<protein>
    <submittedName>
        <fullName evidence="3">Gfo/Idh/MocA family oxidoreductase</fullName>
    </submittedName>
</protein>
<name>A0A3P1SGY7_9ACTO</name>
<dbReference type="Proteomes" id="UP000280444">
    <property type="component" value="Unassembled WGS sequence"/>
</dbReference>
<dbReference type="InterPro" id="IPR055170">
    <property type="entry name" value="GFO_IDH_MocA-like_dom"/>
</dbReference>
<organism evidence="3 4">
    <name type="scientific">Schaalia canis</name>
    <dbReference type="NCBI Taxonomy" id="100469"/>
    <lineage>
        <taxon>Bacteria</taxon>
        <taxon>Bacillati</taxon>
        <taxon>Actinomycetota</taxon>
        <taxon>Actinomycetes</taxon>
        <taxon>Actinomycetales</taxon>
        <taxon>Actinomycetaceae</taxon>
        <taxon>Schaalia</taxon>
    </lineage>
</organism>
<dbReference type="PANTHER" id="PTHR43377">
    <property type="entry name" value="BILIVERDIN REDUCTASE A"/>
    <property type="match status" value="1"/>
</dbReference>
<evidence type="ECO:0000259" key="1">
    <source>
        <dbReference type="Pfam" id="PF01408"/>
    </source>
</evidence>
<dbReference type="SUPFAM" id="SSF55347">
    <property type="entry name" value="Glyceraldehyde-3-phosphate dehydrogenase-like, C-terminal domain"/>
    <property type="match status" value="1"/>
</dbReference>
<feature type="domain" description="Gfo/Idh/MocA-like oxidoreductase N-terminal" evidence="1">
    <location>
        <begin position="57"/>
        <end position="145"/>
    </location>
</feature>
<sequence>MTETVETVEQDAETKGVRHLRVGIMSFAHVHAASYAALLRDDPTVTLVCADPDGAADVAAGDETRGRPFAEHLGVEYVDSYEELFATGVDAVLVCSENTRHRELVELAAAHGAHVLCEKPLATTVADAEAMIAACDDAGVNLMAAYPVRFSPDFVALREAYRSGQLGKILIANGTNNGKIPVGARAWFGDPELAGGGCLVDHTVHVADLMDALMEAEPVSVYAVSNDILHRDKPEAKAETAGLVHITYDNGVTLVVDASWSVPDNGPTWGGLTLDLVTDQTLVHIAPFAHAVTGVSAASQPSAFYTLGVNLDRLMLDEFFASIRENRPAQPDGHAGLRTVKILDHTKA</sequence>
<evidence type="ECO:0000313" key="4">
    <source>
        <dbReference type="Proteomes" id="UP000280444"/>
    </source>
</evidence>
<dbReference type="AlphaFoldDB" id="A0A3P1SGY7"/>
<dbReference type="Pfam" id="PF01408">
    <property type="entry name" value="GFO_IDH_MocA"/>
    <property type="match status" value="1"/>
</dbReference>
<feature type="domain" description="GFO/IDH/MocA-like oxidoreductase" evidence="2">
    <location>
        <begin position="154"/>
        <end position="265"/>
    </location>
</feature>
<evidence type="ECO:0000313" key="3">
    <source>
        <dbReference type="EMBL" id="RRC96553.1"/>
    </source>
</evidence>
<dbReference type="Pfam" id="PF22725">
    <property type="entry name" value="GFO_IDH_MocA_C3"/>
    <property type="match status" value="1"/>
</dbReference>
<comment type="caution">
    <text evidence="3">The sequence shown here is derived from an EMBL/GenBank/DDBJ whole genome shotgun (WGS) entry which is preliminary data.</text>
</comment>
<dbReference type="EMBL" id="RQZF01000001">
    <property type="protein sequence ID" value="RRC96553.1"/>
    <property type="molecule type" value="Genomic_DNA"/>
</dbReference>
<dbReference type="SUPFAM" id="SSF51735">
    <property type="entry name" value="NAD(P)-binding Rossmann-fold domains"/>
    <property type="match status" value="1"/>
</dbReference>
<dbReference type="Gene3D" id="3.30.360.10">
    <property type="entry name" value="Dihydrodipicolinate Reductase, domain 2"/>
    <property type="match status" value="1"/>
</dbReference>
<proteinExistence type="predicted"/>
<dbReference type="Gene3D" id="3.40.50.720">
    <property type="entry name" value="NAD(P)-binding Rossmann-like Domain"/>
    <property type="match status" value="1"/>
</dbReference>
<reference evidence="3 4" key="1">
    <citation type="submission" date="2018-11" db="EMBL/GenBank/DDBJ databases">
        <title>Genomes From Bacteria Associated with the Canine Oral Cavity: a Test Case for Automated Genome-Based Taxonomic Assignment.</title>
        <authorList>
            <person name="Coil D.A."/>
            <person name="Jospin G."/>
            <person name="Darling A.E."/>
            <person name="Wallis C."/>
            <person name="Davis I.J."/>
            <person name="Harris S."/>
            <person name="Eisen J.A."/>
            <person name="Holcombe L.J."/>
            <person name="O'Flynn C."/>
        </authorList>
    </citation>
    <scope>NUCLEOTIDE SEQUENCE [LARGE SCALE GENOMIC DNA]</scope>
    <source>
        <strain evidence="3 4">OH770</strain>
    </source>
</reference>
<dbReference type="GO" id="GO:0000166">
    <property type="term" value="F:nucleotide binding"/>
    <property type="evidence" value="ECO:0007669"/>
    <property type="project" value="InterPro"/>
</dbReference>
<evidence type="ECO:0000259" key="2">
    <source>
        <dbReference type="Pfam" id="PF22725"/>
    </source>
</evidence>
<dbReference type="InterPro" id="IPR000683">
    <property type="entry name" value="Gfo/Idh/MocA-like_OxRdtase_N"/>
</dbReference>
<dbReference type="PANTHER" id="PTHR43377:SF1">
    <property type="entry name" value="BILIVERDIN REDUCTASE A"/>
    <property type="match status" value="1"/>
</dbReference>
<dbReference type="OrthoDB" id="9792085at2"/>